<reference evidence="1 2" key="1">
    <citation type="submission" date="2024-01" db="EMBL/GenBank/DDBJ databases">
        <title>The genomes of 5 underutilized Papilionoideae crops provide insights into root nodulation and disease resistanc.</title>
        <authorList>
            <person name="Yuan L."/>
        </authorList>
    </citation>
    <scope>NUCLEOTIDE SEQUENCE [LARGE SCALE GENOMIC DNA]</scope>
    <source>
        <strain evidence="1">ZHUSHIDOU_FW_LH</strain>
        <tissue evidence="1">Leaf</tissue>
    </source>
</reference>
<evidence type="ECO:0000313" key="1">
    <source>
        <dbReference type="EMBL" id="KAK7282155.1"/>
    </source>
</evidence>
<dbReference type="EMBL" id="JAYWIO010000002">
    <property type="protein sequence ID" value="KAK7282155.1"/>
    <property type="molecule type" value="Genomic_DNA"/>
</dbReference>
<name>A0AAN9FT04_CROPI</name>
<accession>A0AAN9FT04</accession>
<proteinExistence type="predicted"/>
<protein>
    <submittedName>
        <fullName evidence="1">Uncharacterized protein</fullName>
    </submittedName>
</protein>
<sequence length="169" mass="19030">MGLKAVGISTPHAYELRAQLVGGYDKVGYRKRDMYNKIHILRKCKDENTSNAIMWFHCLETLISTEYKMDGSDRLPGNCYTVYMQNVLNLYSIPNGIEQLAADWPDEITTKTLDFHNNLDLKIRFDKSIMYQLKRAPPSMADLAGRDASLAVGSSYLVCLLLRGGSDGV</sequence>
<evidence type="ECO:0000313" key="2">
    <source>
        <dbReference type="Proteomes" id="UP001372338"/>
    </source>
</evidence>
<comment type="caution">
    <text evidence="1">The sequence shown here is derived from an EMBL/GenBank/DDBJ whole genome shotgun (WGS) entry which is preliminary data.</text>
</comment>
<dbReference type="Proteomes" id="UP001372338">
    <property type="component" value="Unassembled WGS sequence"/>
</dbReference>
<dbReference type="AlphaFoldDB" id="A0AAN9FT04"/>
<keyword evidence="2" id="KW-1185">Reference proteome</keyword>
<gene>
    <name evidence="1" type="ORF">RIF29_10738</name>
</gene>
<organism evidence="1 2">
    <name type="scientific">Crotalaria pallida</name>
    <name type="common">Smooth rattlebox</name>
    <name type="synonym">Crotalaria striata</name>
    <dbReference type="NCBI Taxonomy" id="3830"/>
    <lineage>
        <taxon>Eukaryota</taxon>
        <taxon>Viridiplantae</taxon>
        <taxon>Streptophyta</taxon>
        <taxon>Embryophyta</taxon>
        <taxon>Tracheophyta</taxon>
        <taxon>Spermatophyta</taxon>
        <taxon>Magnoliopsida</taxon>
        <taxon>eudicotyledons</taxon>
        <taxon>Gunneridae</taxon>
        <taxon>Pentapetalae</taxon>
        <taxon>rosids</taxon>
        <taxon>fabids</taxon>
        <taxon>Fabales</taxon>
        <taxon>Fabaceae</taxon>
        <taxon>Papilionoideae</taxon>
        <taxon>50 kb inversion clade</taxon>
        <taxon>genistoids sensu lato</taxon>
        <taxon>core genistoids</taxon>
        <taxon>Crotalarieae</taxon>
        <taxon>Crotalaria</taxon>
    </lineage>
</organism>